<protein>
    <recommendedName>
        <fullName evidence="1">HTH luxR-type domain-containing protein</fullName>
    </recommendedName>
</protein>
<dbReference type="InterPro" id="IPR016032">
    <property type="entry name" value="Sig_transdc_resp-reg_C-effctor"/>
</dbReference>
<feature type="domain" description="HTH luxR-type" evidence="1">
    <location>
        <begin position="25"/>
        <end position="59"/>
    </location>
</feature>
<sequence>MNAIIHTASAVTSACPIRPVVIPVIGDQLHLAESSIKTHVASIFLRLDTTNRVQAAIVAHQLGLV</sequence>
<dbReference type="Proteomes" id="UP000703038">
    <property type="component" value="Unassembled WGS sequence"/>
</dbReference>
<dbReference type="Gene3D" id="1.10.10.10">
    <property type="entry name" value="Winged helix-like DNA-binding domain superfamily/Winged helix DNA-binding domain"/>
    <property type="match status" value="1"/>
</dbReference>
<keyword evidence="3" id="KW-1185">Reference proteome</keyword>
<name>A0ABS2KRK9_9NOCA</name>
<dbReference type="InterPro" id="IPR000792">
    <property type="entry name" value="Tscrpt_reg_LuxR_C"/>
</dbReference>
<evidence type="ECO:0000259" key="1">
    <source>
        <dbReference type="Pfam" id="PF00196"/>
    </source>
</evidence>
<dbReference type="SUPFAM" id="SSF46894">
    <property type="entry name" value="C-terminal effector domain of the bipartite response regulators"/>
    <property type="match status" value="1"/>
</dbReference>
<dbReference type="RefSeq" id="WP_204867411.1">
    <property type="nucleotide sequence ID" value="NZ_JAFBBK010000001.1"/>
</dbReference>
<gene>
    <name evidence="2" type="ORF">JOE42_001305</name>
</gene>
<proteinExistence type="predicted"/>
<dbReference type="EMBL" id="JAFBBK010000001">
    <property type="protein sequence ID" value="MBM7414572.1"/>
    <property type="molecule type" value="Genomic_DNA"/>
</dbReference>
<evidence type="ECO:0000313" key="2">
    <source>
        <dbReference type="EMBL" id="MBM7414572.1"/>
    </source>
</evidence>
<dbReference type="Pfam" id="PF00196">
    <property type="entry name" value="GerE"/>
    <property type="match status" value="1"/>
</dbReference>
<evidence type="ECO:0000313" key="3">
    <source>
        <dbReference type="Proteomes" id="UP000703038"/>
    </source>
</evidence>
<comment type="caution">
    <text evidence="2">The sequence shown here is derived from an EMBL/GenBank/DDBJ whole genome shotgun (WGS) entry which is preliminary data.</text>
</comment>
<accession>A0ABS2KRK9</accession>
<dbReference type="InterPro" id="IPR036388">
    <property type="entry name" value="WH-like_DNA-bd_sf"/>
</dbReference>
<organism evidence="2 3">
    <name type="scientific">Rhodococcoides corynebacterioides</name>
    <dbReference type="NCBI Taxonomy" id="53972"/>
    <lineage>
        <taxon>Bacteria</taxon>
        <taxon>Bacillati</taxon>
        <taxon>Actinomycetota</taxon>
        <taxon>Actinomycetes</taxon>
        <taxon>Mycobacteriales</taxon>
        <taxon>Nocardiaceae</taxon>
        <taxon>Rhodococcoides</taxon>
    </lineage>
</organism>
<reference evidence="2 3" key="1">
    <citation type="submission" date="2021-01" db="EMBL/GenBank/DDBJ databases">
        <title>Genomics of switchgrass bacterial isolates.</title>
        <authorList>
            <person name="Shade A."/>
        </authorList>
    </citation>
    <scope>NUCLEOTIDE SEQUENCE [LARGE SCALE GENOMIC DNA]</scope>
    <source>
        <strain evidence="2 3">PvP111</strain>
    </source>
</reference>